<name>A0A679IUN8_9HYPH</name>
<feature type="transmembrane region" description="Helical" evidence="1">
    <location>
        <begin position="53"/>
        <end position="73"/>
    </location>
</feature>
<keyword evidence="1" id="KW-0472">Membrane</keyword>
<feature type="transmembrane region" description="Helical" evidence="1">
    <location>
        <begin position="30"/>
        <end position="47"/>
    </location>
</feature>
<keyword evidence="1" id="KW-1133">Transmembrane helix</keyword>
<feature type="transmembrane region" description="Helical" evidence="1">
    <location>
        <begin position="388"/>
        <end position="405"/>
    </location>
</feature>
<feature type="transmembrane region" description="Helical" evidence="1">
    <location>
        <begin position="118"/>
        <end position="135"/>
    </location>
</feature>
<evidence type="ECO:0000256" key="1">
    <source>
        <dbReference type="SAM" id="Phobius"/>
    </source>
</evidence>
<proteinExistence type="predicted"/>
<feature type="transmembrane region" description="Helical" evidence="1">
    <location>
        <begin position="330"/>
        <end position="350"/>
    </location>
</feature>
<reference evidence="2" key="1">
    <citation type="submission" date="2019-12" db="EMBL/GenBank/DDBJ databases">
        <authorList>
            <person name="Cremers G."/>
        </authorList>
    </citation>
    <scope>NUCLEOTIDE SEQUENCE</scope>
    <source>
        <strain evidence="2">Mbul1</strain>
    </source>
</reference>
<evidence type="ECO:0008006" key="3">
    <source>
        <dbReference type="Google" id="ProtNLM"/>
    </source>
</evidence>
<gene>
    <name evidence="2" type="ORF">MBUL_01779</name>
</gene>
<sequence length="433" mass="45720">MAPSNGCNRTMARAPTSRPSIDPALDAAALLRRVGFFGLFVLLPVAAQVARRATVILAPIAIALIVIASAIDGKQRLLRVTATRMLTSTAFLAGGLVVLWSALSLVWTPFLGPATERLLNLTATILMTLAAYLALPDRMRSANLYLLPLGVIAASIVSIVFGLFGDTLLRNMPEDQSSVDRGLTVLALLVWPSVAWLRSRGRDLEALGTAILVALALSISPNVTQILALAVGAVAFALTTYRPLVGVRAVALICGGLLVSAPFLPFIARPIGIVAFGPTAPNVLTIKAWQKVVTTEPVRLVTGHGFETASRGRFVNLLPSNAPTTMLFELWYELGIVGAFAAAFALHAAIRHSGRSATATAPGAIAPGAMAVFASAFTIACIGVGLTVIWWVTTLTVTVLVFIAVERGQFRTRRPKASLLRPRAVSPRPANDD</sequence>
<feature type="transmembrane region" description="Helical" evidence="1">
    <location>
        <begin position="362"/>
        <end position="382"/>
    </location>
</feature>
<keyword evidence="1" id="KW-0812">Transmembrane</keyword>
<dbReference type="EMBL" id="LR743504">
    <property type="protein sequence ID" value="CAA2102622.1"/>
    <property type="molecule type" value="Genomic_DNA"/>
</dbReference>
<feature type="transmembrane region" description="Helical" evidence="1">
    <location>
        <begin position="85"/>
        <end position="106"/>
    </location>
</feature>
<protein>
    <recommendedName>
        <fullName evidence="3">Peptide ABC transporter permease</fullName>
    </recommendedName>
</protein>
<feature type="transmembrane region" description="Helical" evidence="1">
    <location>
        <begin position="249"/>
        <end position="268"/>
    </location>
</feature>
<organism evidence="2">
    <name type="scientific">Methylobacterium bullatum</name>
    <dbReference type="NCBI Taxonomy" id="570505"/>
    <lineage>
        <taxon>Bacteria</taxon>
        <taxon>Pseudomonadati</taxon>
        <taxon>Pseudomonadota</taxon>
        <taxon>Alphaproteobacteria</taxon>
        <taxon>Hyphomicrobiales</taxon>
        <taxon>Methylobacteriaceae</taxon>
        <taxon>Methylobacterium</taxon>
    </lineage>
</organism>
<feature type="transmembrane region" description="Helical" evidence="1">
    <location>
        <begin position="204"/>
        <end position="220"/>
    </location>
</feature>
<feature type="transmembrane region" description="Helical" evidence="1">
    <location>
        <begin position="142"/>
        <end position="164"/>
    </location>
</feature>
<accession>A0A679IUN8</accession>
<evidence type="ECO:0000313" key="2">
    <source>
        <dbReference type="EMBL" id="CAA2102622.1"/>
    </source>
</evidence>
<dbReference type="AlphaFoldDB" id="A0A679IUN8"/>